<evidence type="ECO:0000313" key="1">
    <source>
        <dbReference type="EMBL" id="EKV17462.1"/>
    </source>
</evidence>
<reference evidence="2" key="1">
    <citation type="journal article" date="2012" name="BMC Genomics">
        <title>Genome sequence of the necrotrophic fungus Penicillium digitatum, the main postharvest pathogen of citrus.</title>
        <authorList>
            <person name="Marcet-Houben M."/>
            <person name="Ballester A.-R."/>
            <person name="de la Fuente B."/>
            <person name="Harries E."/>
            <person name="Marcos J.F."/>
            <person name="Gonzalez-Candelas L."/>
            <person name="Gabaldon T."/>
        </authorList>
    </citation>
    <scope>NUCLEOTIDE SEQUENCE [LARGE SCALE GENOMIC DNA]</scope>
    <source>
        <strain evidence="2">PHI26 / CECT 20796</strain>
    </source>
</reference>
<keyword evidence="2" id="KW-1185">Reference proteome</keyword>
<gene>
    <name evidence="1" type="ORF">PDIG_14770</name>
</gene>
<dbReference type="AlphaFoldDB" id="K9G8Y2"/>
<dbReference type="Proteomes" id="UP000009882">
    <property type="component" value="Unassembled WGS sequence"/>
</dbReference>
<sequence length="56" mass="6458">MLVIRGIVSALFKGYKRNNAQKLERCHLASRNSGHHCHHRSTHKASKTTFFLQLAR</sequence>
<dbReference type="InParanoid" id="K9G8Y2"/>
<comment type="caution">
    <text evidence="1">The sequence shown here is derived from an EMBL/GenBank/DDBJ whole genome shotgun (WGS) entry which is preliminary data.</text>
</comment>
<dbReference type="EMBL" id="AKCT01000065">
    <property type="protein sequence ID" value="EKV17462.1"/>
    <property type="molecule type" value="Genomic_DNA"/>
</dbReference>
<name>K9G8Y2_PEND2</name>
<dbReference type="HOGENOM" id="CLU_3014871_0_0_1"/>
<organism evidence="1 2">
    <name type="scientific">Penicillium digitatum (strain PHI26 / CECT 20796)</name>
    <name type="common">Green mold</name>
    <dbReference type="NCBI Taxonomy" id="1170229"/>
    <lineage>
        <taxon>Eukaryota</taxon>
        <taxon>Fungi</taxon>
        <taxon>Dikarya</taxon>
        <taxon>Ascomycota</taxon>
        <taxon>Pezizomycotina</taxon>
        <taxon>Eurotiomycetes</taxon>
        <taxon>Eurotiomycetidae</taxon>
        <taxon>Eurotiales</taxon>
        <taxon>Aspergillaceae</taxon>
        <taxon>Penicillium</taxon>
    </lineage>
</organism>
<evidence type="ECO:0000313" key="2">
    <source>
        <dbReference type="Proteomes" id="UP000009882"/>
    </source>
</evidence>
<accession>K9G8Y2</accession>
<protein>
    <submittedName>
        <fullName evidence="1">Uncharacterized protein</fullName>
    </submittedName>
</protein>
<proteinExistence type="predicted"/>